<feature type="signal peptide" evidence="1">
    <location>
        <begin position="1"/>
        <end position="23"/>
    </location>
</feature>
<gene>
    <name evidence="2" type="ORF">CfE428DRAFT_5620</name>
</gene>
<evidence type="ECO:0000313" key="3">
    <source>
        <dbReference type="Proteomes" id="UP000005824"/>
    </source>
</evidence>
<protein>
    <submittedName>
        <fullName evidence="2">Uncharacterized protein</fullName>
    </submittedName>
</protein>
<name>B4D9N0_9BACT</name>
<evidence type="ECO:0000313" key="2">
    <source>
        <dbReference type="EMBL" id="EDY16811.1"/>
    </source>
</evidence>
<accession>B4D9N0</accession>
<dbReference type="Proteomes" id="UP000005824">
    <property type="component" value="Unassembled WGS sequence"/>
</dbReference>
<dbReference type="RefSeq" id="WP_006982941.1">
    <property type="nucleotide sequence ID" value="NZ_ABVL01000027.1"/>
</dbReference>
<reference evidence="2 3" key="1">
    <citation type="journal article" date="2011" name="J. Bacteriol.">
        <title>Genome sequence of Chthoniobacter flavus Ellin428, an aerobic heterotrophic soil bacterium.</title>
        <authorList>
            <person name="Kant R."/>
            <person name="van Passel M.W."/>
            <person name="Palva A."/>
            <person name="Lucas S."/>
            <person name="Lapidus A."/>
            <person name="Glavina Del Rio T."/>
            <person name="Dalin E."/>
            <person name="Tice H."/>
            <person name="Bruce D."/>
            <person name="Goodwin L."/>
            <person name="Pitluck S."/>
            <person name="Larimer F.W."/>
            <person name="Land M.L."/>
            <person name="Hauser L."/>
            <person name="Sangwan P."/>
            <person name="de Vos W.M."/>
            <person name="Janssen P.H."/>
            <person name="Smidt H."/>
        </authorList>
    </citation>
    <scope>NUCLEOTIDE SEQUENCE [LARGE SCALE GENOMIC DNA]</scope>
    <source>
        <strain evidence="2 3">Ellin428</strain>
    </source>
</reference>
<evidence type="ECO:0000256" key="1">
    <source>
        <dbReference type="SAM" id="SignalP"/>
    </source>
</evidence>
<dbReference type="STRING" id="497964.CfE428DRAFT_5620"/>
<dbReference type="InParanoid" id="B4D9N0"/>
<dbReference type="EMBL" id="ABVL01000027">
    <property type="protein sequence ID" value="EDY16811.1"/>
    <property type="molecule type" value="Genomic_DNA"/>
</dbReference>
<keyword evidence="1" id="KW-0732">Signal</keyword>
<keyword evidence="3" id="KW-1185">Reference proteome</keyword>
<sequence>MKRALGVFIVSIVLAGLPMVSSSADTAKLPAADREHLLQAKDPPLVTTMHEIPAEVVEACAAASSGGGFELADAGQPFQATDVIIGKPLPGKRLIWAARLPGYMVVHYESGGIAHLYHVMVVALDSSKKKVHVVWAAGARPMKSYAEFRETLATGKLD</sequence>
<dbReference type="AlphaFoldDB" id="B4D9N0"/>
<feature type="chain" id="PRO_5002800678" evidence="1">
    <location>
        <begin position="24"/>
        <end position="158"/>
    </location>
</feature>
<organism evidence="2 3">
    <name type="scientific">Chthoniobacter flavus Ellin428</name>
    <dbReference type="NCBI Taxonomy" id="497964"/>
    <lineage>
        <taxon>Bacteria</taxon>
        <taxon>Pseudomonadati</taxon>
        <taxon>Verrucomicrobiota</taxon>
        <taxon>Spartobacteria</taxon>
        <taxon>Chthoniobacterales</taxon>
        <taxon>Chthoniobacteraceae</taxon>
        <taxon>Chthoniobacter</taxon>
    </lineage>
</organism>
<proteinExistence type="predicted"/>
<comment type="caution">
    <text evidence="2">The sequence shown here is derived from an EMBL/GenBank/DDBJ whole genome shotgun (WGS) entry which is preliminary data.</text>
</comment>